<keyword evidence="4" id="KW-0964">Secreted</keyword>
<dbReference type="SUPFAM" id="SSF51126">
    <property type="entry name" value="Pectin lyase-like"/>
    <property type="match status" value="2"/>
</dbReference>
<dbReference type="Proteomes" id="UP001174909">
    <property type="component" value="Unassembled WGS sequence"/>
</dbReference>
<dbReference type="Pfam" id="PF02415">
    <property type="entry name" value="Chlam_PMP"/>
    <property type="match status" value="1"/>
</dbReference>
<keyword evidence="7" id="KW-0998">Cell outer membrane</keyword>
<keyword evidence="6 8" id="KW-0472">Membrane</keyword>
<evidence type="ECO:0000256" key="7">
    <source>
        <dbReference type="ARBA" id="ARBA00023237"/>
    </source>
</evidence>
<dbReference type="GO" id="GO:0005576">
    <property type="term" value="C:extracellular region"/>
    <property type="evidence" value="ECO:0007669"/>
    <property type="project" value="UniProtKB-SubCell"/>
</dbReference>
<gene>
    <name evidence="10" type="ORF">GBAR_LOCUS13557</name>
</gene>
<evidence type="ECO:0000256" key="6">
    <source>
        <dbReference type="ARBA" id="ARBA00023136"/>
    </source>
</evidence>
<feature type="transmembrane region" description="Helical" evidence="8">
    <location>
        <begin position="835"/>
        <end position="854"/>
    </location>
</feature>
<protein>
    <submittedName>
        <fullName evidence="10">Uncharacterized protein</fullName>
    </submittedName>
</protein>
<evidence type="ECO:0000256" key="2">
    <source>
        <dbReference type="ARBA" id="ARBA00004442"/>
    </source>
</evidence>
<feature type="transmembrane region" description="Helical" evidence="8">
    <location>
        <begin position="715"/>
        <end position="735"/>
    </location>
</feature>
<feature type="chain" id="PRO_5041336487" evidence="9">
    <location>
        <begin position="20"/>
        <end position="920"/>
    </location>
</feature>
<name>A0AA35WQY8_GEOBA</name>
<evidence type="ECO:0000256" key="9">
    <source>
        <dbReference type="SAM" id="SignalP"/>
    </source>
</evidence>
<evidence type="ECO:0000256" key="5">
    <source>
        <dbReference type="ARBA" id="ARBA00022729"/>
    </source>
</evidence>
<dbReference type="InterPro" id="IPR011050">
    <property type="entry name" value="Pectin_lyase_fold/virulence"/>
</dbReference>
<evidence type="ECO:0000313" key="11">
    <source>
        <dbReference type="Proteomes" id="UP001174909"/>
    </source>
</evidence>
<organism evidence="10 11">
    <name type="scientific">Geodia barretti</name>
    <name type="common">Barrett's horny sponge</name>
    <dbReference type="NCBI Taxonomy" id="519541"/>
    <lineage>
        <taxon>Eukaryota</taxon>
        <taxon>Metazoa</taxon>
        <taxon>Porifera</taxon>
        <taxon>Demospongiae</taxon>
        <taxon>Heteroscleromorpha</taxon>
        <taxon>Tetractinellida</taxon>
        <taxon>Astrophorina</taxon>
        <taxon>Geodiidae</taxon>
        <taxon>Geodia</taxon>
    </lineage>
</organism>
<keyword evidence="8" id="KW-1133">Transmembrane helix</keyword>
<feature type="transmembrane region" description="Helical" evidence="8">
    <location>
        <begin position="780"/>
        <end position="797"/>
    </location>
</feature>
<feature type="transmembrane region" description="Helical" evidence="8">
    <location>
        <begin position="866"/>
        <end position="892"/>
    </location>
</feature>
<feature type="transmembrane region" description="Helical" evidence="8">
    <location>
        <begin position="803"/>
        <end position="823"/>
    </location>
</feature>
<dbReference type="InterPro" id="IPR003368">
    <property type="entry name" value="POMP_repeat"/>
</dbReference>
<proteinExistence type="predicted"/>
<keyword evidence="8" id="KW-0812">Transmembrane</keyword>
<evidence type="ECO:0000256" key="1">
    <source>
        <dbReference type="ARBA" id="ARBA00004196"/>
    </source>
</evidence>
<accession>A0AA35WQY8</accession>
<reference evidence="10" key="1">
    <citation type="submission" date="2023-03" db="EMBL/GenBank/DDBJ databases">
        <authorList>
            <person name="Steffen K."/>
            <person name="Cardenas P."/>
        </authorList>
    </citation>
    <scope>NUCLEOTIDE SEQUENCE</scope>
</reference>
<keyword evidence="5 9" id="KW-0732">Signal</keyword>
<evidence type="ECO:0000256" key="3">
    <source>
        <dbReference type="ARBA" id="ARBA00004613"/>
    </source>
</evidence>
<comment type="caution">
    <text evidence="10">The sequence shown here is derived from an EMBL/GenBank/DDBJ whole genome shotgun (WGS) entry which is preliminary data.</text>
</comment>
<evidence type="ECO:0000313" key="10">
    <source>
        <dbReference type="EMBL" id="CAI8023142.1"/>
    </source>
</evidence>
<feature type="signal peptide" evidence="9">
    <location>
        <begin position="1"/>
        <end position="19"/>
    </location>
</feature>
<dbReference type="EMBL" id="CASHTH010001999">
    <property type="protein sequence ID" value="CAI8023142.1"/>
    <property type="molecule type" value="Genomic_DNA"/>
</dbReference>
<evidence type="ECO:0000256" key="8">
    <source>
        <dbReference type="SAM" id="Phobius"/>
    </source>
</evidence>
<dbReference type="AlphaFoldDB" id="A0AA35WQY8"/>
<comment type="subcellular location">
    <subcellularLocation>
        <location evidence="1">Cell envelope</location>
    </subcellularLocation>
    <subcellularLocation>
        <location evidence="2">Cell outer membrane</location>
    </subcellularLocation>
    <subcellularLocation>
        <location evidence="3">Secreted</location>
    </subcellularLocation>
</comment>
<evidence type="ECO:0000256" key="4">
    <source>
        <dbReference type="ARBA" id="ARBA00022525"/>
    </source>
</evidence>
<dbReference type="NCBIfam" id="TIGR01376">
    <property type="entry name" value="POMP_repeat"/>
    <property type="match status" value="1"/>
</dbReference>
<keyword evidence="11" id="KW-1185">Reference proteome</keyword>
<sequence>MGLLHLSLLLLILSSQSLVQPLRVYIDGAEGNDSLECLNSSSIETPCQSLSFVSKNLTQKHFVVIEILGDVLNLTRAVNFTDYFNLTISGSGSSTTLHCNESDAGLAFVRVVNLSIFSFTVQNCGAPQPCNIHYHYLPVAVYVLDCSNMSIHNVDIILSNGTGLSIYNTNGVVEIMDCNFINNSVANPSTTTSGGGGLYIDFTTCLPGIHESETNCNHNSRYAISNCKFIKNSAYTNQQVKNFVPPSQQLSFPRLGKGGGLYVSFGLDATNNSFLISQCTFKSNKASVNAGGMIVEFFNSVTHNNVTVVETDFVENTCTQNQFSSGGGLLVDFMFYSQARIHGQIPLNNTFECHFSTFQGNRGSMGGGTAITVAKNGNVSFSTTISFSNCNWIENESAMGAAVFITPAIWDYTKEGYLPVPKFTDCRFESNSAIQKLEPPMAEGIGVNVKSSGHGALHISQVRVMFAGRSYFGYNSGSAIDLSSSVIDFAEESNVTFFNNTSHNGGAIAMHGSSMLQVRNSSTFLLTDNRAISRGGAIYFDFNAATYTAYYNCFISSPDFSRVNSTFIFMDNSANASVIGPANITIDSAFKEVSNNTVMVKGLSTANQGTTLTQDTGSAIAQEMGVIFAQRSALVDIVPTVRLTLGNTFMCFLIPRTYWTLTFVVQTELTGYVAARTTFHILNFSCLYSANFHCRVKVVPLAGHLTYFEGEHVPYAIAAILVFFFMIIIPPLLLVSYPLVFKLFGHCNLSETKPVTILWRMMPIQFLDTFQSSFKDKYRFFAGLYFLYRAAILALYVCCQTWLEFYSAVQLLLIAIITVHSVIQPHKERKHNIVDSLLFANLSLINAITLYYYYRTEVWGRFSSEVITNALAVTQAFLIILPLLLGITLGVIKWKLSRKKLKDYEALPSLQIDREISMEK</sequence>